<dbReference type="RefSeq" id="WP_157341990.1">
    <property type="nucleotide sequence ID" value="NZ_WSEK01000004.1"/>
</dbReference>
<dbReference type="InterPro" id="IPR001173">
    <property type="entry name" value="Glyco_trans_2-like"/>
</dbReference>
<dbReference type="CDD" id="cd00761">
    <property type="entry name" value="Glyco_tranf_GTA_type"/>
    <property type="match status" value="1"/>
</dbReference>
<dbReference type="Gene3D" id="3.90.550.10">
    <property type="entry name" value="Spore Coat Polysaccharide Biosynthesis Protein SpsA, Chain A"/>
    <property type="match status" value="1"/>
</dbReference>
<evidence type="ECO:0000313" key="4">
    <source>
        <dbReference type="Proteomes" id="UP000473525"/>
    </source>
</evidence>
<name>A0A6L6XQX8_9ACTN</name>
<evidence type="ECO:0000259" key="2">
    <source>
        <dbReference type="Pfam" id="PF13524"/>
    </source>
</evidence>
<dbReference type="Pfam" id="PF13524">
    <property type="entry name" value="Glyco_trans_1_2"/>
    <property type="match status" value="1"/>
</dbReference>
<keyword evidence="4" id="KW-1185">Reference proteome</keyword>
<dbReference type="Pfam" id="PF00535">
    <property type="entry name" value="Glycos_transf_2"/>
    <property type="match status" value="1"/>
</dbReference>
<organism evidence="3 4">
    <name type="scientific">Nocardioides agri</name>
    <dbReference type="NCBI Taxonomy" id="2682843"/>
    <lineage>
        <taxon>Bacteria</taxon>
        <taxon>Bacillati</taxon>
        <taxon>Actinomycetota</taxon>
        <taxon>Actinomycetes</taxon>
        <taxon>Propionibacteriales</taxon>
        <taxon>Nocardioidaceae</taxon>
        <taxon>Nocardioides</taxon>
    </lineage>
</organism>
<dbReference type="AlphaFoldDB" id="A0A6L6XQX8"/>
<evidence type="ECO:0000313" key="3">
    <source>
        <dbReference type="EMBL" id="MVQ49378.1"/>
    </source>
</evidence>
<dbReference type="SUPFAM" id="SSF53448">
    <property type="entry name" value="Nucleotide-diphospho-sugar transferases"/>
    <property type="match status" value="1"/>
</dbReference>
<evidence type="ECO:0000259" key="1">
    <source>
        <dbReference type="Pfam" id="PF00535"/>
    </source>
</evidence>
<comment type="caution">
    <text evidence="3">The sequence shown here is derived from an EMBL/GenBank/DDBJ whole genome shotgun (WGS) entry which is preliminary data.</text>
</comment>
<reference evidence="3 4" key="1">
    <citation type="submission" date="2019-12" db="EMBL/GenBank/DDBJ databases">
        <authorList>
            <person name="Huq M.A."/>
        </authorList>
    </citation>
    <scope>NUCLEOTIDE SEQUENCE [LARGE SCALE GENOMIC DNA]</scope>
    <source>
        <strain evidence="3 4">MAH-18</strain>
    </source>
</reference>
<feature type="domain" description="Glycosyltransferase 2-like" evidence="1">
    <location>
        <begin position="165"/>
        <end position="286"/>
    </location>
</feature>
<dbReference type="InterPro" id="IPR055259">
    <property type="entry name" value="YkvP/CgeB_Glyco_trans-like"/>
</dbReference>
<sequence length="664" mass="69900">MSAGDLLLRSGLLDVEFYAAQAGRTFADPAEAADHAVAVGMPERLTPNPFLDFLAMPVPVRRAWRAGRVGAVLDHLAGDDGRARRIGQLFDPRVHRPSDPAAVPLLDFLAHASDDAALPVPDDHRGPAPTRAAAREALLAAARVVATAGRSAPDGGPRVPGRTTVVIPGAQDWRAAQRAVRSVWDSTGEPTGDLAERGLEVVVVDQGSRAPAAHALASALVGMARLVRLPEAGDRAAGVAAGLEAATGDVVLLLDHQTRLRRGWLGPLRAVLADPEVAGVAPLVLGPDDTIESAGPDGLLAGHPKEDALELAGRTWRAVGEVAVAVRADSPRGAGGFRLAPTALVSHYPPDDAPSPRPVAAPVPDARPRWGVRLPSTPGIWGDDWGDTHFGESLAAALRRLGPHVVTHRAGAHDTPVALSDEVSLAIRGLTPTAPVPGAVNVLWVISHPEKVTPEEVAAYDLVFAASEVWAREATTRLGREVLPLLQATDVDERSWSEGPRLPEAVFVGGASRHRPMVELALEAGIPLAVHGHGWDHLPPGTWRSHHVPNDRLPELYGRHCLVVADHWTAMAQQGFVANRVFDAVAAGALVASDPVAGIEEHFGAAVAVCRTADDLRAAYDAARDADPGPRLAVARRVIAEDSFRARAVAFVEHVERFVPPAVG</sequence>
<dbReference type="InterPro" id="IPR029044">
    <property type="entry name" value="Nucleotide-diphossugar_trans"/>
</dbReference>
<proteinExistence type="predicted"/>
<keyword evidence="3" id="KW-0808">Transferase</keyword>
<protein>
    <submittedName>
        <fullName evidence="3">Glycosyltransferase</fullName>
    </submittedName>
</protein>
<accession>A0A6L6XQX8</accession>
<dbReference type="GO" id="GO:0016740">
    <property type="term" value="F:transferase activity"/>
    <property type="evidence" value="ECO:0007669"/>
    <property type="project" value="UniProtKB-KW"/>
</dbReference>
<feature type="domain" description="Spore protein YkvP/CgeB glycosyl transferase-like" evidence="2">
    <location>
        <begin position="515"/>
        <end position="648"/>
    </location>
</feature>
<dbReference type="EMBL" id="WSEK01000004">
    <property type="protein sequence ID" value="MVQ49378.1"/>
    <property type="molecule type" value="Genomic_DNA"/>
</dbReference>
<dbReference type="Proteomes" id="UP000473525">
    <property type="component" value="Unassembled WGS sequence"/>
</dbReference>
<gene>
    <name evidence="3" type="ORF">GON03_09305</name>
</gene>